<organism evidence="9 10">
    <name type="scientific">Neptunomonas marina</name>
    <dbReference type="NCBI Taxonomy" id="1815562"/>
    <lineage>
        <taxon>Bacteria</taxon>
        <taxon>Pseudomonadati</taxon>
        <taxon>Pseudomonadota</taxon>
        <taxon>Gammaproteobacteria</taxon>
        <taxon>Oceanospirillales</taxon>
        <taxon>Oceanospirillaceae</taxon>
        <taxon>Neptunomonas</taxon>
    </lineage>
</organism>
<dbReference type="Proteomes" id="UP000282818">
    <property type="component" value="Unassembled WGS sequence"/>
</dbReference>
<keyword evidence="3 6" id="KW-0812">Transmembrane</keyword>
<feature type="transmembrane region" description="Helical" evidence="6">
    <location>
        <begin position="288"/>
        <end position="312"/>
    </location>
</feature>
<reference evidence="9 10" key="1">
    <citation type="submission" date="2019-01" db="EMBL/GenBank/DDBJ databases">
        <authorList>
            <person name="Chen W.-M."/>
        </authorList>
    </citation>
    <scope>NUCLEOTIDE SEQUENCE [LARGE SCALE GENOMIC DNA]</scope>
    <source>
        <strain evidence="9 10">HPM-16</strain>
    </source>
</reference>
<gene>
    <name evidence="9" type="ORF">EOE65_15520</name>
</gene>
<evidence type="ECO:0000256" key="1">
    <source>
        <dbReference type="ARBA" id="ARBA00004651"/>
    </source>
</evidence>
<dbReference type="Pfam" id="PF12704">
    <property type="entry name" value="MacB_PCD"/>
    <property type="match status" value="1"/>
</dbReference>
<evidence type="ECO:0000259" key="8">
    <source>
        <dbReference type="Pfam" id="PF12704"/>
    </source>
</evidence>
<accession>A0A437Q510</accession>
<dbReference type="InterPro" id="IPR003838">
    <property type="entry name" value="ABC3_permease_C"/>
</dbReference>
<name>A0A437Q510_9GAMM</name>
<evidence type="ECO:0000256" key="5">
    <source>
        <dbReference type="ARBA" id="ARBA00023136"/>
    </source>
</evidence>
<dbReference type="PANTHER" id="PTHR43738">
    <property type="entry name" value="ABC TRANSPORTER, MEMBRANE PROTEIN"/>
    <property type="match status" value="1"/>
</dbReference>
<evidence type="ECO:0000313" key="9">
    <source>
        <dbReference type="EMBL" id="RVU29579.1"/>
    </source>
</evidence>
<proteinExistence type="predicted"/>
<dbReference type="InterPro" id="IPR051125">
    <property type="entry name" value="ABC-4/HrtB_transporter"/>
</dbReference>
<comment type="caution">
    <text evidence="9">The sequence shown here is derived from an EMBL/GenBank/DDBJ whole genome shotgun (WGS) entry which is preliminary data.</text>
</comment>
<dbReference type="GO" id="GO:0005886">
    <property type="term" value="C:plasma membrane"/>
    <property type="evidence" value="ECO:0007669"/>
    <property type="project" value="UniProtKB-SubCell"/>
</dbReference>
<protein>
    <submittedName>
        <fullName evidence="9">ABC transporter permease</fullName>
    </submittedName>
</protein>
<feature type="domain" description="ABC3 transporter permease C-terminal" evidence="7">
    <location>
        <begin position="291"/>
        <end position="408"/>
    </location>
</feature>
<evidence type="ECO:0000256" key="6">
    <source>
        <dbReference type="SAM" id="Phobius"/>
    </source>
</evidence>
<keyword evidence="5 6" id="KW-0472">Membrane</keyword>
<feature type="domain" description="MacB-like periplasmic core" evidence="8">
    <location>
        <begin position="19"/>
        <end position="205"/>
    </location>
</feature>
<feature type="transmembrane region" description="Helical" evidence="6">
    <location>
        <begin position="333"/>
        <end position="362"/>
    </location>
</feature>
<evidence type="ECO:0000313" key="10">
    <source>
        <dbReference type="Proteomes" id="UP000282818"/>
    </source>
</evidence>
<dbReference type="RefSeq" id="WP_127695393.1">
    <property type="nucleotide sequence ID" value="NZ_SACQ01000008.1"/>
</dbReference>
<dbReference type="InterPro" id="IPR025857">
    <property type="entry name" value="MacB_PCD"/>
</dbReference>
<keyword evidence="10" id="KW-1185">Reference proteome</keyword>
<keyword evidence="2" id="KW-1003">Cell membrane</keyword>
<evidence type="ECO:0000256" key="3">
    <source>
        <dbReference type="ARBA" id="ARBA00022692"/>
    </source>
</evidence>
<dbReference type="Pfam" id="PF02687">
    <property type="entry name" value="FtsX"/>
    <property type="match status" value="1"/>
</dbReference>
<sequence>MLIKEAIASSWSRRGTLAFIVLTIALSVALLIGVEKVREEVRASFDRSIAGTDLIVGARGGELQLLLYSVFHIGQATRNISWDSYQKIAANRYVEWAEPISLGDSHRGYRVVGAAPSFFEHIRIGRDTALGFSQGAPYKDLYDVVLGAEVAKVLGYQLGEQIVLSHGMGKKSFSDHKDKPFRIVGILAGTGTPVDRSLFVSNEAITAIHVGWEAGVPIAGMQQSAEEVRKLSLTPKDVTAVLVGVKSKLGTFHLQRQINSYRKEPLQAILPGAALQQLWELLRNVESALLIVSACVVVAGLIGMLAVLLTSLSARRRELAIFRAVGARPWHIVFMLVLESALVSLVGALLGLLAAVLGLYLLSPVLEDMGLYLESYYPSWEYLTLLLMIVAAGGLTGIWPGLQAYRLSAADGLSSR</sequence>
<dbReference type="PANTHER" id="PTHR43738:SF2">
    <property type="entry name" value="ABC TRANSPORTER PERMEASE"/>
    <property type="match status" value="1"/>
</dbReference>
<evidence type="ECO:0000256" key="2">
    <source>
        <dbReference type="ARBA" id="ARBA00022475"/>
    </source>
</evidence>
<dbReference type="AlphaFoldDB" id="A0A437Q510"/>
<dbReference type="EMBL" id="SACQ01000008">
    <property type="protein sequence ID" value="RVU29579.1"/>
    <property type="molecule type" value="Genomic_DNA"/>
</dbReference>
<keyword evidence="4 6" id="KW-1133">Transmembrane helix</keyword>
<feature type="transmembrane region" description="Helical" evidence="6">
    <location>
        <begin position="382"/>
        <end position="402"/>
    </location>
</feature>
<evidence type="ECO:0000259" key="7">
    <source>
        <dbReference type="Pfam" id="PF02687"/>
    </source>
</evidence>
<comment type="subcellular location">
    <subcellularLocation>
        <location evidence="1">Cell membrane</location>
        <topology evidence="1">Multi-pass membrane protein</topology>
    </subcellularLocation>
</comment>
<evidence type="ECO:0000256" key="4">
    <source>
        <dbReference type="ARBA" id="ARBA00022989"/>
    </source>
</evidence>